<accession>A0A3G2GRR5</accession>
<feature type="chain" id="PRO_5018170975" evidence="1">
    <location>
        <begin position="20"/>
        <end position="132"/>
    </location>
</feature>
<dbReference type="InterPro" id="IPR036728">
    <property type="entry name" value="PBP_GOBP_sf"/>
</dbReference>
<sequence length="132" mass="15157">MGFKLVLLAVVCVAAAALTQDEWDNVWDKAEKKCEHLMKFARTSPNSLPSIDDIPRRAKCFVSCFFDEVGLTNGTEINHELYTSWLEEELKFTKNKEAIIATVKKCIDGIERTEKCRTAYELYECFGKKFFS</sequence>
<dbReference type="Gene3D" id="1.10.238.20">
    <property type="entry name" value="Pheromone/general odorant binding protein domain"/>
    <property type="match status" value="1"/>
</dbReference>
<dbReference type="AlphaFoldDB" id="A0A3G2GRR5"/>
<dbReference type="CDD" id="cd23992">
    <property type="entry name" value="PBP_GOBP"/>
    <property type="match status" value="1"/>
</dbReference>
<name>A0A3G2GRR5_9HEMI</name>
<organism evidence="2">
    <name type="scientific">Yemma signatus</name>
    <dbReference type="NCBI Taxonomy" id="300820"/>
    <lineage>
        <taxon>Eukaryota</taxon>
        <taxon>Metazoa</taxon>
        <taxon>Ecdysozoa</taxon>
        <taxon>Arthropoda</taxon>
        <taxon>Hexapoda</taxon>
        <taxon>Insecta</taxon>
        <taxon>Pterygota</taxon>
        <taxon>Neoptera</taxon>
        <taxon>Paraneoptera</taxon>
        <taxon>Hemiptera</taxon>
        <taxon>Heteroptera</taxon>
        <taxon>Panheteroptera</taxon>
        <taxon>Pentatomomorpha</taxon>
        <taxon>Lygaeoidea</taxon>
        <taxon>Berytidae</taxon>
        <taxon>Yemma</taxon>
    </lineage>
</organism>
<feature type="signal peptide" evidence="1">
    <location>
        <begin position="1"/>
        <end position="19"/>
    </location>
</feature>
<evidence type="ECO:0000313" key="2">
    <source>
        <dbReference type="EMBL" id="AYN07346.1"/>
    </source>
</evidence>
<protein>
    <submittedName>
        <fullName evidence="2">Odorant-binding protein 4</fullName>
    </submittedName>
</protein>
<dbReference type="SUPFAM" id="SSF47565">
    <property type="entry name" value="Insect pheromone/odorant-binding proteins"/>
    <property type="match status" value="1"/>
</dbReference>
<evidence type="ECO:0000256" key="1">
    <source>
        <dbReference type="SAM" id="SignalP"/>
    </source>
</evidence>
<dbReference type="Pfam" id="PF01395">
    <property type="entry name" value="PBP_GOBP"/>
    <property type="match status" value="1"/>
</dbReference>
<dbReference type="GO" id="GO:0005549">
    <property type="term" value="F:odorant binding"/>
    <property type="evidence" value="ECO:0007669"/>
    <property type="project" value="InterPro"/>
</dbReference>
<keyword evidence="1" id="KW-0732">Signal</keyword>
<reference evidence="2" key="1">
    <citation type="submission" date="2017-12" db="EMBL/GenBank/DDBJ databases">
        <authorList>
            <person name="Song Y."/>
        </authorList>
    </citation>
    <scope>NUCLEOTIDE SEQUENCE</scope>
    <source>
        <tissue evidence="2">Antennae</tissue>
    </source>
</reference>
<proteinExistence type="evidence at transcript level"/>
<dbReference type="InterPro" id="IPR006170">
    <property type="entry name" value="PBP/GOBP"/>
</dbReference>
<gene>
    <name evidence="2" type="primary">OBP4</name>
</gene>
<dbReference type="EMBL" id="MG719262">
    <property type="protein sequence ID" value="AYN07346.1"/>
    <property type="molecule type" value="mRNA"/>
</dbReference>